<accession>A0ABR7LZ01</accession>
<organism evidence="3 4">
    <name type="scientific">Actinomadura alba</name>
    <dbReference type="NCBI Taxonomy" id="406431"/>
    <lineage>
        <taxon>Bacteria</taxon>
        <taxon>Bacillati</taxon>
        <taxon>Actinomycetota</taxon>
        <taxon>Actinomycetes</taxon>
        <taxon>Streptosporangiales</taxon>
        <taxon>Thermomonosporaceae</taxon>
        <taxon>Actinomadura</taxon>
    </lineage>
</organism>
<name>A0ABR7LZ01_9ACTN</name>
<evidence type="ECO:0000313" key="4">
    <source>
        <dbReference type="Proteomes" id="UP000805614"/>
    </source>
</evidence>
<evidence type="ECO:0000256" key="2">
    <source>
        <dbReference type="SAM" id="Phobius"/>
    </source>
</evidence>
<dbReference type="RefSeq" id="WP_187246764.1">
    <property type="nucleotide sequence ID" value="NZ_BAAAOK010000006.1"/>
</dbReference>
<gene>
    <name evidence="3" type="ORF">HKK74_30150</name>
</gene>
<proteinExistence type="predicted"/>
<evidence type="ECO:0000313" key="3">
    <source>
        <dbReference type="EMBL" id="MBC6469722.1"/>
    </source>
</evidence>
<protein>
    <submittedName>
        <fullName evidence="3">Uncharacterized protein</fullName>
    </submittedName>
</protein>
<keyword evidence="4" id="KW-1185">Reference proteome</keyword>
<keyword evidence="2" id="KW-0472">Membrane</keyword>
<dbReference type="Proteomes" id="UP000805614">
    <property type="component" value="Unassembled WGS sequence"/>
</dbReference>
<keyword evidence="2" id="KW-0812">Transmembrane</keyword>
<feature type="region of interest" description="Disordered" evidence="1">
    <location>
        <begin position="64"/>
        <end position="96"/>
    </location>
</feature>
<reference evidence="3 4" key="1">
    <citation type="submission" date="2020-06" db="EMBL/GenBank/DDBJ databases">
        <title>Actinomadura xiongansis sp. nov., isolated from soil of Baiyangdian.</title>
        <authorList>
            <person name="Zhang X."/>
        </authorList>
    </citation>
    <scope>NUCLEOTIDE SEQUENCE [LARGE SCALE GENOMIC DNA]</scope>
    <source>
        <strain evidence="3 4">HBUM206468</strain>
    </source>
</reference>
<keyword evidence="2" id="KW-1133">Transmembrane helix</keyword>
<comment type="caution">
    <text evidence="3">The sequence shown here is derived from an EMBL/GenBank/DDBJ whole genome shotgun (WGS) entry which is preliminary data.</text>
</comment>
<feature type="region of interest" description="Disordered" evidence="1">
    <location>
        <begin position="1"/>
        <end position="21"/>
    </location>
</feature>
<feature type="transmembrane region" description="Helical" evidence="2">
    <location>
        <begin position="43"/>
        <end position="65"/>
    </location>
</feature>
<dbReference type="SUPFAM" id="SSF82171">
    <property type="entry name" value="DPP6 N-terminal domain-like"/>
    <property type="match status" value="1"/>
</dbReference>
<sequence>MTDQLEETLKTTLGTASRRAPEPWPDLLRQVERRHRRRRVNRAGTALVTVIALVGGGITAGQALFQSGPPEPQRVVSPADASLPTPPPEQPVPVGSLWPQAVRSVPDTLPGDGRKYVPRLLVDDHTLLATTGSGSEKVDELWLYDVEKARANRLATVPSAGDVTISASGFTSGEGRIAWWQSVKTQNVEVTEIWAVPLTGGEPRVVTRAPTDPQADTRIESLTITGGKVVWSTGSGVYEAPLAGGTARLLPDTEGHHIVRWPWIGTPGIASTRVPFKVLRNVRTGERRDTKPTSELLACGVTWCAGSDGVSDIVQRRDGTKGHTVLGGGSDMGTKNLPGLDRFLFAVVPARLLNGRQPFPPGTYLYDLETRKIADLGVTPTSNRTGLSDPGARLYSYAQGEGRYALIDLAKIK</sequence>
<dbReference type="EMBL" id="JABVEC010000030">
    <property type="protein sequence ID" value="MBC6469722.1"/>
    <property type="molecule type" value="Genomic_DNA"/>
</dbReference>
<evidence type="ECO:0000256" key="1">
    <source>
        <dbReference type="SAM" id="MobiDB-lite"/>
    </source>
</evidence>